<keyword evidence="3" id="KW-1185">Reference proteome</keyword>
<protein>
    <recommendedName>
        <fullName evidence="4">Cytochrome c</fullName>
    </recommendedName>
</protein>
<dbReference type="GO" id="GO:0005506">
    <property type="term" value="F:iron ion binding"/>
    <property type="evidence" value="ECO:0007669"/>
    <property type="project" value="InterPro"/>
</dbReference>
<proteinExistence type="predicted"/>
<evidence type="ECO:0008006" key="4">
    <source>
        <dbReference type="Google" id="ProtNLM"/>
    </source>
</evidence>
<dbReference type="Gene3D" id="1.20.120.10">
    <property type="entry name" value="Cytochrome c/b562"/>
    <property type="match status" value="1"/>
</dbReference>
<dbReference type="SUPFAM" id="SSF47175">
    <property type="entry name" value="Cytochromes"/>
    <property type="match status" value="1"/>
</dbReference>
<dbReference type="InterPro" id="IPR002321">
    <property type="entry name" value="Cyt_c_II"/>
</dbReference>
<dbReference type="GO" id="GO:0020037">
    <property type="term" value="F:heme binding"/>
    <property type="evidence" value="ECO:0007669"/>
    <property type="project" value="InterPro"/>
</dbReference>
<gene>
    <name evidence="2" type="ORF">FRUB_03016</name>
</gene>
<evidence type="ECO:0000313" key="2">
    <source>
        <dbReference type="EMBL" id="OWK43417.1"/>
    </source>
</evidence>
<evidence type="ECO:0000256" key="1">
    <source>
        <dbReference type="SAM" id="SignalP"/>
    </source>
</evidence>
<keyword evidence="1" id="KW-0732">Signal</keyword>
<evidence type="ECO:0000313" key="3">
    <source>
        <dbReference type="Proteomes" id="UP000214646"/>
    </source>
</evidence>
<dbReference type="AlphaFoldDB" id="A0A225E4T0"/>
<accession>A0A225E4T0</accession>
<dbReference type="GO" id="GO:0022900">
    <property type="term" value="P:electron transport chain"/>
    <property type="evidence" value="ECO:0007669"/>
    <property type="project" value="InterPro"/>
</dbReference>
<dbReference type="GO" id="GO:0009055">
    <property type="term" value="F:electron transfer activity"/>
    <property type="evidence" value="ECO:0007669"/>
    <property type="project" value="InterPro"/>
</dbReference>
<dbReference type="RefSeq" id="WP_088254257.1">
    <property type="nucleotide sequence ID" value="NZ_NIDE01000004.1"/>
</dbReference>
<feature type="signal peptide" evidence="1">
    <location>
        <begin position="1"/>
        <end position="24"/>
    </location>
</feature>
<dbReference type="EMBL" id="NIDE01000004">
    <property type="protein sequence ID" value="OWK43417.1"/>
    <property type="molecule type" value="Genomic_DNA"/>
</dbReference>
<sequence length="248" mass="26194">MRTQWIRRPVGVAGLAVVVWLAAAESPAKETLPEGVAGKLIDADVAYLQKALTKAPEKTVAPTLKAVAMEIALYAQNNLEGADANKMAALRAQALKVAEALTKKDYPAAKAAAEGLAKPTGGDKKALKLHELYKYDVNEVMSAFRNSPRGLNTEKDIRAQAKNVTDIKLAGELGARSALAAEYTLLLPSSDAVGAKKKTWEGSAQDMGRLGQEIATEAAKGAKADKAVLKKKLAALDATCTACHNVFK</sequence>
<dbReference type="Proteomes" id="UP000214646">
    <property type="component" value="Unassembled WGS sequence"/>
</dbReference>
<dbReference type="OrthoDB" id="5520910at2"/>
<organism evidence="2 3">
    <name type="scientific">Fimbriiglobus ruber</name>
    <dbReference type="NCBI Taxonomy" id="1908690"/>
    <lineage>
        <taxon>Bacteria</taxon>
        <taxon>Pseudomonadati</taxon>
        <taxon>Planctomycetota</taxon>
        <taxon>Planctomycetia</taxon>
        <taxon>Gemmatales</taxon>
        <taxon>Gemmataceae</taxon>
        <taxon>Fimbriiglobus</taxon>
    </lineage>
</organism>
<feature type="chain" id="PRO_5012285081" description="Cytochrome c" evidence="1">
    <location>
        <begin position="25"/>
        <end position="248"/>
    </location>
</feature>
<comment type="caution">
    <text evidence="2">The sequence shown here is derived from an EMBL/GenBank/DDBJ whole genome shotgun (WGS) entry which is preliminary data.</text>
</comment>
<reference evidence="3" key="1">
    <citation type="submission" date="2017-06" db="EMBL/GenBank/DDBJ databases">
        <title>Genome analysis of Fimbriiglobus ruber SP5, the first member of the order Planctomycetales with confirmed chitinolytic capability.</title>
        <authorList>
            <person name="Ravin N.V."/>
            <person name="Rakitin A.L."/>
            <person name="Ivanova A.A."/>
            <person name="Beletsky A.V."/>
            <person name="Kulichevskaya I.S."/>
            <person name="Mardanov A.V."/>
            <person name="Dedysh S.N."/>
        </authorList>
    </citation>
    <scope>NUCLEOTIDE SEQUENCE [LARGE SCALE GENOMIC DNA]</scope>
    <source>
        <strain evidence="3">SP5</strain>
    </source>
</reference>
<name>A0A225E4T0_9BACT</name>
<dbReference type="PROSITE" id="PS51009">
    <property type="entry name" value="CYTCII"/>
    <property type="match status" value="1"/>
</dbReference>
<dbReference type="InterPro" id="IPR010980">
    <property type="entry name" value="Cyt_c/b562"/>
</dbReference>